<dbReference type="Proteomes" id="UP001175000">
    <property type="component" value="Unassembled WGS sequence"/>
</dbReference>
<name>A0AA39XCV4_9PEZI</name>
<gene>
    <name evidence="1" type="ORF">B0T14DRAFT_501972</name>
</gene>
<evidence type="ECO:0000313" key="2">
    <source>
        <dbReference type="Proteomes" id="UP001175000"/>
    </source>
</evidence>
<evidence type="ECO:0000313" key="1">
    <source>
        <dbReference type="EMBL" id="KAK0631603.1"/>
    </source>
</evidence>
<sequence>MDAWIENGNLPEFLNNTIYMAQWNDILVIRDYYVDADPNSVRQAPYNAIQARQARLKLRGCSPIDSSKDLMHIMLDGKKTRVDIEGHYTLKAGHLLVTVKGRNPKFPHARAGYIINAEKEYEKEFKNYCTLGSTYTITMGHHFHLQGCASLNELEVNSVFKIRWGKYDRIYLLAAPRSSRSKRPFFLFSQTTLRTWPKWEAGDFECALKRAMWMCGIGDVQEMDYRPNAFFYGMRDIAIRSKKV</sequence>
<reference evidence="1" key="1">
    <citation type="submission" date="2023-06" db="EMBL/GenBank/DDBJ databases">
        <title>Genome-scale phylogeny and comparative genomics of the fungal order Sordariales.</title>
        <authorList>
            <consortium name="Lawrence Berkeley National Laboratory"/>
            <person name="Hensen N."/>
            <person name="Bonometti L."/>
            <person name="Westerberg I."/>
            <person name="Brannstrom I.O."/>
            <person name="Guillou S."/>
            <person name="Cros-Aarteil S."/>
            <person name="Calhoun S."/>
            <person name="Haridas S."/>
            <person name="Kuo A."/>
            <person name="Mondo S."/>
            <person name="Pangilinan J."/>
            <person name="Riley R."/>
            <person name="Labutti K."/>
            <person name="Andreopoulos B."/>
            <person name="Lipzen A."/>
            <person name="Chen C."/>
            <person name="Yanf M."/>
            <person name="Daum C."/>
            <person name="Ng V."/>
            <person name="Clum A."/>
            <person name="Steindorff A."/>
            <person name="Ohm R."/>
            <person name="Martin F."/>
            <person name="Silar P."/>
            <person name="Natvig D."/>
            <person name="Lalanne C."/>
            <person name="Gautier V."/>
            <person name="Ament-Velasquez S.L."/>
            <person name="Kruys A."/>
            <person name="Hutchinson M.I."/>
            <person name="Powell A.J."/>
            <person name="Barry K."/>
            <person name="Miller A.N."/>
            <person name="Grigoriev I.V."/>
            <person name="Debuchy R."/>
            <person name="Gladieux P."/>
            <person name="Thoren M.H."/>
            <person name="Johannesson H."/>
        </authorList>
    </citation>
    <scope>NUCLEOTIDE SEQUENCE</scope>
    <source>
        <strain evidence="1">CBS 606.72</strain>
    </source>
</reference>
<dbReference type="AlphaFoldDB" id="A0AA39XCV4"/>
<comment type="caution">
    <text evidence="1">The sequence shown here is derived from an EMBL/GenBank/DDBJ whole genome shotgun (WGS) entry which is preliminary data.</text>
</comment>
<accession>A0AA39XCV4</accession>
<proteinExistence type="predicted"/>
<protein>
    <submittedName>
        <fullName evidence="1">Uncharacterized protein</fullName>
    </submittedName>
</protein>
<keyword evidence="2" id="KW-1185">Reference proteome</keyword>
<organism evidence="1 2">
    <name type="scientific">Immersiella caudata</name>
    <dbReference type="NCBI Taxonomy" id="314043"/>
    <lineage>
        <taxon>Eukaryota</taxon>
        <taxon>Fungi</taxon>
        <taxon>Dikarya</taxon>
        <taxon>Ascomycota</taxon>
        <taxon>Pezizomycotina</taxon>
        <taxon>Sordariomycetes</taxon>
        <taxon>Sordariomycetidae</taxon>
        <taxon>Sordariales</taxon>
        <taxon>Lasiosphaeriaceae</taxon>
        <taxon>Immersiella</taxon>
    </lineage>
</organism>
<dbReference type="EMBL" id="JAULSU010000001">
    <property type="protein sequence ID" value="KAK0631603.1"/>
    <property type="molecule type" value="Genomic_DNA"/>
</dbReference>